<evidence type="ECO:0000313" key="1">
    <source>
        <dbReference type="EMBL" id="KOS43267.1"/>
    </source>
</evidence>
<accession>A0A0M8P4B8</accession>
<dbReference type="OrthoDB" id="2013972at2759"/>
<keyword evidence="2" id="KW-1185">Reference proteome</keyword>
<reference evidence="1 2" key="1">
    <citation type="submission" date="2015-08" db="EMBL/GenBank/DDBJ databases">
        <title>Genome sequencing of Penicillium nordicum.</title>
        <authorList>
            <person name="Nguyen H.D."/>
            <person name="Seifert K.A."/>
        </authorList>
    </citation>
    <scope>NUCLEOTIDE SEQUENCE [LARGE SCALE GENOMIC DNA]</scope>
    <source>
        <strain evidence="1 2">DAOMC 185683</strain>
    </source>
</reference>
<dbReference type="AlphaFoldDB" id="A0A0M8P4B8"/>
<proteinExistence type="predicted"/>
<evidence type="ECO:0008006" key="3">
    <source>
        <dbReference type="Google" id="ProtNLM"/>
    </source>
</evidence>
<dbReference type="InterPro" id="IPR029063">
    <property type="entry name" value="SAM-dependent_MTases_sf"/>
</dbReference>
<organism evidence="1 2">
    <name type="scientific">Penicillium nordicum</name>
    <dbReference type="NCBI Taxonomy" id="229535"/>
    <lineage>
        <taxon>Eukaryota</taxon>
        <taxon>Fungi</taxon>
        <taxon>Dikarya</taxon>
        <taxon>Ascomycota</taxon>
        <taxon>Pezizomycotina</taxon>
        <taxon>Eurotiomycetes</taxon>
        <taxon>Eurotiomycetidae</taxon>
        <taxon>Eurotiales</taxon>
        <taxon>Aspergillaceae</taxon>
        <taxon>Penicillium</taxon>
    </lineage>
</organism>
<sequence>MTIGVPQMSSNSRHLKSDYYQPNTLFHAPIGDSPKHILDIGTGKGSWAIDVADFYPTATIRGVDLFPPPVTWMPPNCFFEVDDVLKDWTWREPFDFIHLRMMYGAFDSEGWNQVYKRAYDPNRLSSQCPSSRWLDRASGV</sequence>
<dbReference type="Gene3D" id="3.40.50.150">
    <property type="entry name" value="Vaccinia Virus protein VP39"/>
    <property type="match status" value="1"/>
</dbReference>
<dbReference type="STRING" id="229535.A0A0M8P4B8"/>
<gene>
    <name evidence="1" type="ORF">ACN38_g5850</name>
</gene>
<dbReference type="Pfam" id="PF13489">
    <property type="entry name" value="Methyltransf_23"/>
    <property type="match status" value="1"/>
</dbReference>
<dbReference type="CDD" id="cd02440">
    <property type="entry name" value="AdoMet_MTases"/>
    <property type="match status" value="1"/>
</dbReference>
<name>A0A0M8P4B8_9EURO</name>
<evidence type="ECO:0000313" key="2">
    <source>
        <dbReference type="Proteomes" id="UP000037696"/>
    </source>
</evidence>
<protein>
    <recommendedName>
        <fullName evidence="3">Methyltransferase domain-containing protein</fullName>
    </recommendedName>
</protein>
<dbReference type="EMBL" id="LHQQ01000085">
    <property type="protein sequence ID" value="KOS43267.1"/>
    <property type="molecule type" value="Genomic_DNA"/>
</dbReference>
<dbReference type="SUPFAM" id="SSF53335">
    <property type="entry name" value="S-adenosyl-L-methionine-dependent methyltransferases"/>
    <property type="match status" value="1"/>
</dbReference>
<comment type="caution">
    <text evidence="1">The sequence shown here is derived from an EMBL/GenBank/DDBJ whole genome shotgun (WGS) entry which is preliminary data.</text>
</comment>
<dbReference type="Proteomes" id="UP000037696">
    <property type="component" value="Unassembled WGS sequence"/>
</dbReference>